<feature type="region of interest" description="Disordered" evidence="1">
    <location>
        <begin position="1"/>
        <end position="24"/>
    </location>
</feature>
<proteinExistence type="predicted"/>
<sequence>MACSAPPSVPIKESSLLSRDTQIQPPLAMRLPPGSRALRYHSSISHPGLRHAPPVGTVGLRNRATSSPVQEKGDKVFGERFHATIGFITNADDTFPNEDFFPDVDDLFDDMGDNSKNGHAAASASVQYEMWDALEAKFGTSDVGTELYVMEQFYEYRMTDKARAKDTRARGADGSSSANLVHFQSHKFNNKNRFEGKGKFDVKNKASHSTNFKKKKRGVCHVCGDPVHWTPNCLNCFDKRQHGKSGKTNNIVIGDTEMKDARTKRTYISAGRAPPPRMFTSPLSPPFSPLLRSVPPRAAMVVAIAVTAAFLREGRMPPRSSHPRHLQHKLPLRRGGAAVASRMQVVFKKKLRPDGTIEKYKAWLVAKGYTQKEGTASYGIHYSGYPRLLEGYSDSNWISDADAIKAKSGALRRRSSLSNPGLRRAPPVGIVGLRNRAASSPVREKGDKVFGERFRATTGFITDADDTFPNDDFSPDVDDLFDDMGDNANNGHAAASASVQYVLISTMFRFMFQIMVQFLVLAFGVDMLSSNPLLHMDSEDRMIMETMEEEKDIDPYFKLKHDDVGTAEFLSIQKCTTAMRWSHDKMRQVIQAFVIMSNMIIEDDRKIWARTHVGPNEWQGPLPEVGHEVPADFANFLAMHAEIRDSNVHDQRQHDLVKHIWSVNGLSANVATP</sequence>
<dbReference type="EMBL" id="JAUUTY010000001">
    <property type="protein sequence ID" value="KAK1693382.1"/>
    <property type="molecule type" value="Genomic_DNA"/>
</dbReference>
<accession>A0AAD8TUW5</accession>
<evidence type="ECO:0000313" key="2">
    <source>
        <dbReference type="EMBL" id="KAK1693382.1"/>
    </source>
</evidence>
<protein>
    <submittedName>
        <fullName evidence="2">Uncharacterized protein</fullName>
    </submittedName>
</protein>
<reference evidence="2" key="1">
    <citation type="submission" date="2023-07" db="EMBL/GenBank/DDBJ databases">
        <title>A chromosome-level genome assembly of Lolium multiflorum.</title>
        <authorList>
            <person name="Chen Y."/>
            <person name="Copetti D."/>
            <person name="Kolliker R."/>
            <person name="Studer B."/>
        </authorList>
    </citation>
    <scope>NUCLEOTIDE SEQUENCE</scope>
    <source>
        <strain evidence="2">02402/16</strain>
        <tissue evidence="2">Leaf</tissue>
    </source>
</reference>
<dbReference type="Proteomes" id="UP001231189">
    <property type="component" value="Unassembled WGS sequence"/>
</dbReference>
<feature type="compositionally biased region" description="Polar residues" evidence="1">
    <location>
        <begin position="15"/>
        <end position="24"/>
    </location>
</feature>
<evidence type="ECO:0000256" key="1">
    <source>
        <dbReference type="SAM" id="MobiDB-lite"/>
    </source>
</evidence>
<evidence type="ECO:0000313" key="3">
    <source>
        <dbReference type="Proteomes" id="UP001231189"/>
    </source>
</evidence>
<feature type="compositionally biased region" description="Basic residues" evidence="1">
    <location>
        <begin position="321"/>
        <end position="332"/>
    </location>
</feature>
<dbReference type="AlphaFoldDB" id="A0AAD8TUW5"/>
<gene>
    <name evidence="2" type="ORF">QYE76_010079</name>
</gene>
<keyword evidence="3" id="KW-1185">Reference proteome</keyword>
<feature type="region of interest" description="Disordered" evidence="1">
    <location>
        <begin position="315"/>
        <end position="334"/>
    </location>
</feature>
<comment type="caution">
    <text evidence="2">The sequence shown here is derived from an EMBL/GenBank/DDBJ whole genome shotgun (WGS) entry which is preliminary data.</text>
</comment>
<name>A0AAD8TUW5_LOLMU</name>
<organism evidence="2 3">
    <name type="scientific">Lolium multiflorum</name>
    <name type="common">Italian ryegrass</name>
    <name type="synonym">Lolium perenne subsp. multiflorum</name>
    <dbReference type="NCBI Taxonomy" id="4521"/>
    <lineage>
        <taxon>Eukaryota</taxon>
        <taxon>Viridiplantae</taxon>
        <taxon>Streptophyta</taxon>
        <taxon>Embryophyta</taxon>
        <taxon>Tracheophyta</taxon>
        <taxon>Spermatophyta</taxon>
        <taxon>Magnoliopsida</taxon>
        <taxon>Liliopsida</taxon>
        <taxon>Poales</taxon>
        <taxon>Poaceae</taxon>
        <taxon>BOP clade</taxon>
        <taxon>Pooideae</taxon>
        <taxon>Poodae</taxon>
        <taxon>Poeae</taxon>
        <taxon>Poeae Chloroplast Group 2 (Poeae type)</taxon>
        <taxon>Loliodinae</taxon>
        <taxon>Loliinae</taxon>
        <taxon>Lolium</taxon>
    </lineage>
</organism>